<evidence type="ECO:0000259" key="8">
    <source>
        <dbReference type="PROSITE" id="PS50850"/>
    </source>
</evidence>
<evidence type="ECO:0000313" key="9">
    <source>
        <dbReference type="EMBL" id="CAK5284211.1"/>
    </source>
</evidence>
<feature type="transmembrane region" description="Helical" evidence="6">
    <location>
        <begin position="185"/>
        <end position="207"/>
    </location>
</feature>
<feature type="transmembrane region" description="Helical" evidence="6">
    <location>
        <begin position="219"/>
        <end position="236"/>
    </location>
</feature>
<reference evidence="9" key="1">
    <citation type="submission" date="2023-11" db="EMBL/GenBank/DDBJ databases">
        <authorList>
            <person name="De Vega J J."/>
            <person name="De Vega J J."/>
        </authorList>
    </citation>
    <scope>NUCLEOTIDE SEQUENCE</scope>
</reference>
<keyword evidence="2 6" id="KW-0812">Transmembrane</keyword>
<feature type="transmembrane region" description="Helical" evidence="6">
    <location>
        <begin position="317"/>
        <end position="342"/>
    </location>
</feature>
<keyword evidence="4 6" id="KW-0472">Membrane</keyword>
<dbReference type="PANTHER" id="PTHR45657">
    <property type="entry name" value="CRAL-TRIO DOMAIN-CONTAINING PROTEIN YKL091C-RELATED"/>
    <property type="match status" value="1"/>
</dbReference>
<dbReference type="GO" id="GO:0016020">
    <property type="term" value="C:membrane"/>
    <property type="evidence" value="ECO:0007669"/>
    <property type="project" value="UniProtKB-SubCell"/>
</dbReference>
<gene>
    <name evidence="9" type="ORF">MYCIT1_LOCUS37286</name>
</gene>
<dbReference type="InterPro" id="IPR036273">
    <property type="entry name" value="CRAL/TRIO_N_dom_sf"/>
</dbReference>
<evidence type="ECO:0000256" key="3">
    <source>
        <dbReference type="ARBA" id="ARBA00022989"/>
    </source>
</evidence>
<dbReference type="AlphaFoldDB" id="A0AAD2HXV1"/>
<dbReference type="Gene3D" id="3.40.525.10">
    <property type="entry name" value="CRAL-TRIO lipid binding domain"/>
    <property type="match status" value="1"/>
</dbReference>
<feature type="transmembrane region" description="Helical" evidence="6">
    <location>
        <begin position="125"/>
        <end position="143"/>
    </location>
</feature>
<dbReference type="Pfam" id="PF00650">
    <property type="entry name" value="CRAL_TRIO"/>
    <property type="match status" value="1"/>
</dbReference>
<name>A0AAD2HXV1_9AGAR</name>
<accession>A0AAD2HXV1</accession>
<dbReference type="InterPro" id="IPR036259">
    <property type="entry name" value="MFS_trans_sf"/>
</dbReference>
<dbReference type="Pfam" id="PF00083">
    <property type="entry name" value="Sugar_tr"/>
    <property type="match status" value="2"/>
</dbReference>
<dbReference type="SMART" id="SM00516">
    <property type="entry name" value="SEC14"/>
    <property type="match status" value="1"/>
</dbReference>
<dbReference type="PROSITE" id="PS50850">
    <property type="entry name" value="MFS"/>
    <property type="match status" value="1"/>
</dbReference>
<dbReference type="EMBL" id="CAVNYO010000478">
    <property type="protein sequence ID" value="CAK5284211.1"/>
    <property type="molecule type" value="Genomic_DNA"/>
</dbReference>
<dbReference type="Gene3D" id="1.10.8.20">
    <property type="entry name" value="N-terminal domain of phosphatidylinositol transfer protein sec14p"/>
    <property type="match status" value="1"/>
</dbReference>
<evidence type="ECO:0000256" key="5">
    <source>
        <dbReference type="SAM" id="MobiDB-lite"/>
    </source>
</evidence>
<feature type="transmembrane region" description="Helical" evidence="6">
    <location>
        <begin position="47"/>
        <end position="71"/>
    </location>
</feature>
<evidence type="ECO:0000256" key="2">
    <source>
        <dbReference type="ARBA" id="ARBA00022692"/>
    </source>
</evidence>
<evidence type="ECO:0000259" key="7">
    <source>
        <dbReference type="PROSITE" id="PS50191"/>
    </source>
</evidence>
<feature type="transmembrane region" description="Helical" evidence="6">
    <location>
        <begin position="354"/>
        <end position="374"/>
    </location>
</feature>
<evidence type="ECO:0008006" key="11">
    <source>
        <dbReference type="Google" id="ProtNLM"/>
    </source>
</evidence>
<dbReference type="CDD" id="cd00170">
    <property type="entry name" value="SEC14"/>
    <property type="match status" value="1"/>
</dbReference>
<keyword evidence="3 6" id="KW-1133">Transmembrane helix</keyword>
<dbReference type="InterPro" id="IPR036865">
    <property type="entry name" value="CRAL-TRIO_dom_sf"/>
</dbReference>
<dbReference type="InterPro" id="IPR020846">
    <property type="entry name" value="MFS_dom"/>
</dbReference>
<feature type="domain" description="Major facilitator superfamily (MFS) profile" evidence="8">
    <location>
        <begin position="50"/>
        <end position="742"/>
    </location>
</feature>
<evidence type="ECO:0000313" key="10">
    <source>
        <dbReference type="Proteomes" id="UP001295794"/>
    </source>
</evidence>
<keyword evidence="10" id="KW-1185">Reference proteome</keyword>
<dbReference type="GO" id="GO:0022857">
    <property type="term" value="F:transmembrane transporter activity"/>
    <property type="evidence" value="ECO:0007669"/>
    <property type="project" value="InterPro"/>
</dbReference>
<dbReference type="InterPro" id="IPR005828">
    <property type="entry name" value="MFS_sugar_transport-like"/>
</dbReference>
<dbReference type="InterPro" id="IPR001251">
    <property type="entry name" value="CRAL-TRIO_dom"/>
</dbReference>
<feature type="transmembrane region" description="Helical" evidence="6">
    <location>
        <begin position="381"/>
        <end position="400"/>
    </location>
</feature>
<comment type="subcellular location">
    <subcellularLocation>
        <location evidence="1">Membrane</location>
        <topology evidence="1">Multi-pass membrane protein</topology>
    </subcellularLocation>
</comment>
<feature type="transmembrane region" description="Helical" evidence="6">
    <location>
        <begin position="91"/>
        <end position="113"/>
    </location>
</feature>
<dbReference type="PANTHER" id="PTHR45657:SF1">
    <property type="entry name" value="CRAL-TRIO DOMAIN-CONTAINING PROTEIN YKL091C-RELATED"/>
    <property type="match status" value="1"/>
</dbReference>
<dbReference type="PROSITE" id="PS50191">
    <property type="entry name" value="CRAL_TRIO"/>
    <property type="match status" value="1"/>
</dbReference>
<dbReference type="InterPro" id="IPR051026">
    <property type="entry name" value="PI/PC_transfer"/>
</dbReference>
<evidence type="ECO:0000256" key="4">
    <source>
        <dbReference type="ARBA" id="ARBA00023136"/>
    </source>
</evidence>
<dbReference type="SUPFAM" id="SSF46938">
    <property type="entry name" value="CRAL/TRIO N-terminal domain"/>
    <property type="match status" value="1"/>
</dbReference>
<protein>
    <recommendedName>
        <fullName evidence="11">Major facilitator superfamily (MFS) profile domain-containing protein</fullName>
    </recommendedName>
</protein>
<feature type="transmembrane region" description="Helical" evidence="6">
    <location>
        <begin position="155"/>
        <end position="173"/>
    </location>
</feature>
<dbReference type="SUPFAM" id="SSF52087">
    <property type="entry name" value="CRAL/TRIO domain"/>
    <property type="match status" value="1"/>
</dbReference>
<organism evidence="9 10">
    <name type="scientific">Mycena citricolor</name>
    <dbReference type="NCBI Taxonomy" id="2018698"/>
    <lineage>
        <taxon>Eukaryota</taxon>
        <taxon>Fungi</taxon>
        <taxon>Dikarya</taxon>
        <taxon>Basidiomycota</taxon>
        <taxon>Agaricomycotina</taxon>
        <taxon>Agaricomycetes</taxon>
        <taxon>Agaricomycetidae</taxon>
        <taxon>Agaricales</taxon>
        <taxon>Marasmiineae</taxon>
        <taxon>Mycenaceae</taxon>
        <taxon>Mycena</taxon>
    </lineage>
</organism>
<evidence type="ECO:0000256" key="6">
    <source>
        <dbReference type="SAM" id="Phobius"/>
    </source>
</evidence>
<comment type="caution">
    <text evidence="9">The sequence shown here is derived from an EMBL/GenBank/DDBJ whole genome shotgun (WGS) entry which is preliminary data.</text>
</comment>
<proteinExistence type="predicted"/>
<dbReference type="Gene3D" id="1.20.1250.20">
    <property type="entry name" value="MFS general substrate transporter like domains"/>
    <property type="match status" value="2"/>
</dbReference>
<sequence length="742" mass="81022">MVVLMSGRSFMELGTDPSKDMRISASDSGSSTSVPVLSPTSSAALRLYVVLLVPSMASVCVGYDISVMNYVNGIGSYLSYFNLDGQSSGGGVGTTTALVFGMASALFLTVRALRRLAKPYDSSSTRSFWGGLLCLIGAIVVTIAKDVNYLKGGRFLLGMSTALLQVAAPMYVAELSPPQWRGPLTGMYGATAILATIISGVVTTVAARWNNTASWRLPLSIQIIPSAILCLTVVFIPEVKDTKHRIDPYLIMPSHHVGSCQLGAATKPSKSSLDIRPMGIQQNPTCFYKFKIWIARSMAMSAVPLALFKTRSDRYRVFLVVLLALSSQWTGSGLSYFLVVLLAQDHISTQNLRLVLSLVSGIVSAAGATVGALVSDRVGRVSLWFWGTVSCTVCLAISGARSPAPDTRRSSRAKRERVINQDRGSETLDAFRKQVFDEGIIKERDTIGTDDETLFFRRRFLRARNFNIAQSKPMLANAQNWRKTVEGVGIDALYEETDPFDYPEREIVFDCWPLWFHKTDKKGRPINVHTLGSVDIPRLYKHVTPSRHWRTLLSNAECLTREILPACSRQAGTHVGTVLVIVDLQGFGLSKFWGMKSLVRTAFQISQDYFPETMGQLAIVNAPSSFTMIWSMMRPWLSKETAEKVDILGHDYQNVLNALIDPENLPTTLGGKCLCPEGCHQSSAGPWLEGRVGWGPQAQAVAAERDQSNLEASSAADDPSCSDDKDSSPAPSVVPEQSTSAQ</sequence>
<dbReference type="SUPFAM" id="SSF103473">
    <property type="entry name" value="MFS general substrate transporter"/>
    <property type="match status" value="1"/>
</dbReference>
<feature type="region of interest" description="Disordered" evidence="5">
    <location>
        <begin position="700"/>
        <end position="742"/>
    </location>
</feature>
<feature type="domain" description="CRAL-TRIO" evidence="7">
    <location>
        <begin position="504"/>
        <end position="677"/>
    </location>
</feature>
<evidence type="ECO:0000256" key="1">
    <source>
        <dbReference type="ARBA" id="ARBA00004141"/>
    </source>
</evidence>
<dbReference type="Proteomes" id="UP001295794">
    <property type="component" value="Unassembled WGS sequence"/>
</dbReference>